<dbReference type="Pfam" id="PF01423">
    <property type="entry name" value="LSM"/>
    <property type="match status" value="1"/>
</dbReference>
<keyword evidence="6 10" id="KW-0508">mRNA splicing</keyword>
<evidence type="ECO:0000256" key="7">
    <source>
        <dbReference type="ARBA" id="ARBA00023242"/>
    </source>
</evidence>
<evidence type="ECO:0000256" key="9">
    <source>
        <dbReference type="ARBA" id="ARBA00030144"/>
    </source>
</evidence>
<dbReference type="InterPro" id="IPR016487">
    <property type="entry name" value="Lsm6/sSmF"/>
</dbReference>
<evidence type="ECO:0000256" key="8">
    <source>
        <dbReference type="ARBA" id="ARBA00023274"/>
    </source>
</evidence>
<dbReference type="Proteomes" id="UP000054408">
    <property type="component" value="Unassembled WGS sequence"/>
</dbReference>
<keyword evidence="7 10" id="KW-0539">Nucleus</keyword>
<organism evidence="12 13">
    <name type="scientific">Thecamonas trahens ATCC 50062</name>
    <dbReference type="NCBI Taxonomy" id="461836"/>
    <lineage>
        <taxon>Eukaryota</taxon>
        <taxon>Apusozoa</taxon>
        <taxon>Apusomonadida</taxon>
        <taxon>Apusomonadidae</taxon>
        <taxon>Thecamonas</taxon>
    </lineage>
</organism>
<evidence type="ECO:0000256" key="10">
    <source>
        <dbReference type="PIRNR" id="PIRNR006609"/>
    </source>
</evidence>
<evidence type="ECO:0000256" key="3">
    <source>
        <dbReference type="ARBA" id="ARBA00022664"/>
    </source>
</evidence>
<dbReference type="RefSeq" id="XP_013760498.1">
    <property type="nucleotide sequence ID" value="XM_013905044.1"/>
</dbReference>
<evidence type="ECO:0000256" key="6">
    <source>
        <dbReference type="ARBA" id="ARBA00023187"/>
    </source>
</evidence>
<evidence type="ECO:0000256" key="5">
    <source>
        <dbReference type="ARBA" id="ARBA00022884"/>
    </source>
</evidence>
<dbReference type="CDD" id="cd01722">
    <property type="entry name" value="Sm_F"/>
    <property type="match status" value="1"/>
</dbReference>
<protein>
    <recommendedName>
        <fullName evidence="9">Sm protein F</fullName>
    </recommendedName>
</protein>
<dbReference type="eggNOG" id="KOG3482">
    <property type="taxonomic scope" value="Eukaryota"/>
</dbReference>
<evidence type="ECO:0000256" key="4">
    <source>
        <dbReference type="ARBA" id="ARBA00022728"/>
    </source>
</evidence>
<keyword evidence="3 10" id="KW-0507">mRNA processing</keyword>
<dbReference type="PROSITE" id="PS52002">
    <property type="entry name" value="SM"/>
    <property type="match status" value="1"/>
</dbReference>
<dbReference type="InterPro" id="IPR010920">
    <property type="entry name" value="LSM_dom_sf"/>
</dbReference>
<dbReference type="InterPro" id="IPR034100">
    <property type="entry name" value="Sm_F"/>
</dbReference>
<dbReference type="GeneID" id="25569664"/>
<keyword evidence="5 10" id="KW-0694">RNA-binding</keyword>
<evidence type="ECO:0000259" key="11">
    <source>
        <dbReference type="PROSITE" id="PS52002"/>
    </source>
</evidence>
<feature type="domain" description="Sm" evidence="11">
    <location>
        <begin position="7"/>
        <end position="80"/>
    </location>
</feature>
<evidence type="ECO:0000256" key="1">
    <source>
        <dbReference type="ARBA" id="ARBA00004123"/>
    </source>
</evidence>
<dbReference type="SUPFAM" id="SSF50182">
    <property type="entry name" value="Sm-like ribonucleoproteins"/>
    <property type="match status" value="1"/>
</dbReference>
<proteinExistence type="inferred from homology"/>
<comment type="subcellular location">
    <subcellularLocation>
        <location evidence="1 10">Nucleus</location>
    </subcellularLocation>
</comment>
<dbReference type="AlphaFoldDB" id="A0A0L0D2Z1"/>
<dbReference type="EMBL" id="GL349443">
    <property type="protein sequence ID" value="KNC46697.1"/>
    <property type="molecule type" value="Genomic_DNA"/>
</dbReference>
<evidence type="ECO:0000313" key="13">
    <source>
        <dbReference type="Proteomes" id="UP000054408"/>
    </source>
</evidence>
<dbReference type="OrthoDB" id="409625at2759"/>
<dbReference type="GO" id="GO:0034715">
    <property type="term" value="C:pICln-Sm protein complex"/>
    <property type="evidence" value="ECO:0007669"/>
    <property type="project" value="TreeGrafter"/>
</dbReference>
<keyword evidence="13" id="KW-1185">Reference proteome</keyword>
<dbReference type="PANTHER" id="PTHR11021:SF0">
    <property type="entry name" value="SMALL NUCLEAR RIBONUCLEOPROTEIN F"/>
    <property type="match status" value="1"/>
</dbReference>
<dbReference type="GO" id="GO:0003723">
    <property type="term" value="F:RNA binding"/>
    <property type="evidence" value="ECO:0007669"/>
    <property type="project" value="UniProtKB-UniRule"/>
</dbReference>
<reference evidence="12 13" key="1">
    <citation type="submission" date="2010-05" db="EMBL/GenBank/DDBJ databases">
        <title>The Genome Sequence of Thecamonas trahens ATCC 50062.</title>
        <authorList>
            <consortium name="The Broad Institute Genome Sequencing Platform"/>
            <person name="Russ C."/>
            <person name="Cuomo C."/>
            <person name="Shea T."/>
            <person name="Young S.K."/>
            <person name="Zeng Q."/>
            <person name="Koehrsen M."/>
            <person name="Haas B."/>
            <person name="Borodovsky M."/>
            <person name="Guigo R."/>
            <person name="Alvarado L."/>
            <person name="Berlin A."/>
            <person name="Bochicchio J."/>
            <person name="Borenstein D."/>
            <person name="Chapman S."/>
            <person name="Chen Z."/>
            <person name="Freedman E."/>
            <person name="Gellesch M."/>
            <person name="Goldberg J."/>
            <person name="Griggs A."/>
            <person name="Gujja S."/>
            <person name="Heilman E."/>
            <person name="Heiman D."/>
            <person name="Hepburn T."/>
            <person name="Howarth C."/>
            <person name="Jen D."/>
            <person name="Larson L."/>
            <person name="Mehta T."/>
            <person name="Park D."/>
            <person name="Pearson M."/>
            <person name="Roberts A."/>
            <person name="Saif S."/>
            <person name="Shenoy N."/>
            <person name="Sisk P."/>
            <person name="Stolte C."/>
            <person name="Sykes S."/>
            <person name="Thomson T."/>
            <person name="Walk T."/>
            <person name="White J."/>
            <person name="Yandava C."/>
            <person name="Burger G."/>
            <person name="Gray M.W."/>
            <person name="Holland P.W.H."/>
            <person name="King N."/>
            <person name="Lang F.B.F."/>
            <person name="Roger A.J."/>
            <person name="Ruiz-Trillo I."/>
            <person name="Lander E."/>
            <person name="Nusbaum C."/>
        </authorList>
    </citation>
    <scope>NUCLEOTIDE SEQUENCE [LARGE SCALE GENOMIC DNA]</scope>
    <source>
        <strain evidence="12 13">ATCC 50062</strain>
    </source>
</reference>
<dbReference type="InterPro" id="IPR001163">
    <property type="entry name" value="Sm_dom_euk/arc"/>
</dbReference>
<accession>A0A0L0D2Z1</accession>
<dbReference type="InterPro" id="IPR047575">
    <property type="entry name" value="Sm"/>
</dbReference>
<gene>
    <name evidence="12" type="ORF">AMSG_11749</name>
</gene>
<keyword evidence="4 10" id="KW-0747">Spliceosome</keyword>
<dbReference type="SMART" id="SM00651">
    <property type="entry name" value="Sm"/>
    <property type="match status" value="1"/>
</dbReference>
<comment type="similarity">
    <text evidence="2 10">Belongs to the snRNP Sm proteins family. SmF/LSm6 subfamily.</text>
</comment>
<dbReference type="GO" id="GO:0005685">
    <property type="term" value="C:U1 snRNP"/>
    <property type="evidence" value="ECO:0007669"/>
    <property type="project" value="TreeGrafter"/>
</dbReference>
<dbReference type="PANTHER" id="PTHR11021">
    <property type="entry name" value="SMALL NUCLEAR RIBONUCLEOPROTEIN F SNRNP-F"/>
    <property type="match status" value="1"/>
</dbReference>
<dbReference type="GO" id="GO:0000398">
    <property type="term" value="P:mRNA splicing, via spliceosome"/>
    <property type="evidence" value="ECO:0007669"/>
    <property type="project" value="InterPro"/>
</dbReference>
<keyword evidence="8 10" id="KW-0687">Ribonucleoprotein</keyword>
<dbReference type="PIRSF" id="PIRSF006609">
    <property type="entry name" value="snRNP_SmF"/>
    <property type="match status" value="1"/>
</dbReference>
<dbReference type="GO" id="GO:0071013">
    <property type="term" value="C:catalytic step 2 spliceosome"/>
    <property type="evidence" value="ECO:0007669"/>
    <property type="project" value="TreeGrafter"/>
</dbReference>
<evidence type="ECO:0000256" key="2">
    <source>
        <dbReference type="ARBA" id="ARBA00007927"/>
    </source>
</evidence>
<sequence>MALEAVNPEQFLVGLVGKKVLLKLKWGPAYTGLLLSSDSHMNIQLDNACEVDPASGEETLLGEVVFRCNNILYIRDLAEAA</sequence>
<dbReference type="STRING" id="461836.A0A0L0D2Z1"/>
<name>A0A0L0D2Z1_THETB</name>
<dbReference type="OMA" id="GYMNVQL"/>
<evidence type="ECO:0000313" key="12">
    <source>
        <dbReference type="EMBL" id="KNC46697.1"/>
    </source>
</evidence>
<dbReference type="Gene3D" id="2.30.30.100">
    <property type="match status" value="1"/>
</dbReference>